<evidence type="ECO:0000256" key="1">
    <source>
        <dbReference type="SAM" id="SignalP"/>
    </source>
</evidence>
<reference evidence="2" key="1">
    <citation type="submission" date="2020-07" db="EMBL/GenBank/DDBJ databases">
        <title>Huge and variable diversity of episymbiotic CPR bacteria and DPANN archaea in groundwater ecosystems.</title>
        <authorList>
            <person name="He C.Y."/>
            <person name="Keren R."/>
            <person name="Whittaker M."/>
            <person name="Farag I.F."/>
            <person name="Doudna J."/>
            <person name="Cate J.H.D."/>
            <person name="Banfield J.F."/>
        </authorList>
    </citation>
    <scope>NUCLEOTIDE SEQUENCE</scope>
    <source>
        <strain evidence="2">NC_groundwater_580_Pr5_B-0.1um_64_19</strain>
    </source>
</reference>
<keyword evidence="1" id="KW-0732">Signal</keyword>
<accession>A0A932A9M1</accession>
<feature type="signal peptide" evidence="1">
    <location>
        <begin position="1"/>
        <end position="24"/>
    </location>
</feature>
<gene>
    <name evidence="2" type="ORF">HYX28_05290</name>
</gene>
<evidence type="ECO:0000313" key="3">
    <source>
        <dbReference type="Proteomes" id="UP000779809"/>
    </source>
</evidence>
<proteinExistence type="predicted"/>
<dbReference type="AlphaFoldDB" id="A0A932A9M1"/>
<feature type="chain" id="PRO_5037783207" evidence="1">
    <location>
        <begin position="25"/>
        <end position="60"/>
    </location>
</feature>
<dbReference type="Proteomes" id="UP000779809">
    <property type="component" value="Unassembled WGS sequence"/>
</dbReference>
<dbReference type="EMBL" id="JACPNR010000006">
    <property type="protein sequence ID" value="MBI2678174.1"/>
    <property type="molecule type" value="Genomic_DNA"/>
</dbReference>
<name>A0A932A9M1_9BACT</name>
<comment type="caution">
    <text evidence="2">The sequence shown here is derived from an EMBL/GenBank/DDBJ whole genome shotgun (WGS) entry which is preliminary data.</text>
</comment>
<organism evidence="2 3">
    <name type="scientific">Candidatus Korobacter versatilis</name>
    <dbReference type="NCBI Taxonomy" id="658062"/>
    <lineage>
        <taxon>Bacteria</taxon>
        <taxon>Pseudomonadati</taxon>
        <taxon>Acidobacteriota</taxon>
        <taxon>Terriglobia</taxon>
        <taxon>Terriglobales</taxon>
        <taxon>Candidatus Korobacteraceae</taxon>
        <taxon>Candidatus Korobacter</taxon>
    </lineage>
</organism>
<evidence type="ECO:0000313" key="2">
    <source>
        <dbReference type="EMBL" id="MBI2678174.1"/>
    </source>
</evidence>
<sequence length="60" mass="6317">MRTIIRLTLAASILVGTCSVTAFADGTEPPPCYPSDPACPKNPKVLRVPAVEIPVLGVNR</sequence>
<protein>
    <submittedName>
        <fullName evidence="2">Uncharacterized protein</fullName>
    </submittedName>
</protein>